<proteinExistence type="predicted"/>
<keyword evidence="2" id="KW-1185">Reference proteome</keyword>
<evidence type="ECO:0000313" key="2">
    <source>
        <dbReference type="Proteomes" id="UP000887563"/>
    </source>
</evidence>
<accession>A0A914NEA7</accession>
<organism evidence="2 3">
    <name type="scientific">Meloidogyne incognita</name>
    <name type="common">Southern root-knot nematode worm</name>
    <name type="synonym">Oxyuris incognita</name>
    <dbReference type="NCBI Taxonomy" id="6306"/>
    <lineage>
        <taxon>Eukaryota</taxon>
        <taxon>Metazoa</taxon>
        <taxon>Ecdysozoa</taxon>
        <taxon>Nematoda</taxon>
        <taxon>Chromadorea</taxon>
        <taxon>Rhabditida</taxon>
        <taxon>Tylenchina</taxon>
        <taxon>Tylenchomorpha</taxon>
        <taxon>Tylenchoidea</taxon>
        <taxon>Meloidogynidae</taxon>
        <taxon>Meloidogyninae</taxon>
        <taxon>Meloidogyne</taxon>
        <taxon>Meloidogyne incognita group</taxon>
    </lineage>
</organism>
<protein>
    <submittedName>
        <fullName evidence="3">Uncharacterized protein</fullName>
    </submittedName>
</protein>
<name>A0A914NEA7_MELIC</name>
<dbReference type="WBParaSite" id="Minc3s05756g38782">
    <property type="protein sequence ID" value="Minc3s05756g38782"/>
    <property type="gene ID" value="Minc3s05756g38782"/>
</dbReference>
<evidence type="ECO:0000256" key="1">
    <source>
        <dbReference type="SAM" id="MobiDB-lite"/>
    </source>
</evidence>
<reference evidence="3" key="1">
    <citation type="submission" date="2022-11" db="UniProtKB">
        <authorList>
            <consortium name="WormBaseParasite"/>
        </authorList>
    </citation>
    <scope>IDENTIFICATION</scope>
</reference>
<feature type="region of interest" description="Disordered" evidence="1">
    <location>
        <begin position="1"/>
        <end position="45"/>
    </location>
</feature>
<sequence length="61" mass="7055">MHQKKLREKGLLTNEITIPDLNEINPENNPQNINQQNESNKTSENMAGQYREYIVVKLIGC</sequence>
<evidence type="ECO:0000313" key="3">
    <source>
        <dbReference type="WBParaSite" id="Minc3s05756g38782"/>
    </source>
</evidence>
<dbReference type="Proteomes" id="UP000887563">
    <property type="component" value="Unplaced"/>
</dbReference>
<feature type="compositionally biased region" description="Low complexity" evidence="1">
    <location>
        <begin position="22"/>
        <end position="38"/>
    </location>
</feature>
<dbReference type="AlphaFoldDB" id="A0A914NEA7"/>